<gene>
    <name evidence="2" type="ORF">BXU00_02635</name>
</gene>
<reference evidence="2 3" key="1">
    <citation type="journal article" date="2018" name="Syst. Appl. Microbiol.">
        <title>A new symbiotic nanoarchaeote (Candidatus Nanoclepta minutus) and its host (Zestosphaera tikiterensis gen. nov., sp. nov.) from a New Zealand hot spring.</title>
        <authorList>
            <person name="St John E."/>
            <person name="Liu Y."/>
            <person name="Podar M."/>
            <person name="Stott M.B."/>
            <person name="Meneghin J."/>
            <person name="Chen Z."/>
            <person name="Lagutin K."/>
            <person name="Mitchell K."/>
            <person name="Reysenbach A.L."/>
        </authorList>
    </citation>
    <scope>NUCLEOTIDE SEQUENCE [LARGE SCALE GENOMIC DNA]</scope>
    <source>
        <strain evidence="2">NZ3</strain>
    </source>
</reference>
<organism evidence="2 3">
    <name type="scientific">Candidatus Nanoclepta minutus</name>
    <dbReference type="NCBI Taxonomy" id="1940235"/>
    <lineage>
        <taxon>Archaea</taxon>
        <taxon>Nanobdellota</taxon>
        <taxon>Candidatus Nanoclepta</taxon>
    </lineage>
</organism>
<keyword evidence="1" id="KW-0472">Membrane</keyword>
<evidence type="ECO:0000313" key="3">
    <source>
        <dbReference type="Proteomes" id="UP000266622"/>
    </source>
</evidence>
<dbReference type="Proteomes" id="UP000266622">
    <property type="component" value="Unassembled WGS sequence"/>
</dbReference>
<proteinExistence type="predicted"/>
<feature type="transmembrane region" description="Helical" evidence="1">
    <location>
        <begin position="6"/>
        <end position="24"/>
    </location>
</feature>
<dbReference type="EMBL" id="MWMI01000004">
    <property type="protein sequence ID" value="RIB35201.1"/>
    <property type="molecule type" value="Genomic_DNA"/>
</dbReference>
<keyword evidence="1" id="KW-0812">Transmembrane</keyword>
<keyword evidence="1" id="KW-1133">Transmembrane helix</keyword>
<accession>A0A397WMS3</accession>
<sequence length="106" mass="12406">MRGWVILLETIFSIILLTSAYLYLSNNINFQKSYNLNIESEYFRTFSEGCASNYVYLILFLENNQTLVCINGRIGSIEELKGYSLTKTYIFSGKDSYRPFILYIYT</sequence>
<comment type="caution">
    <text evidence="2">The sequence shown here is derived from an EMBL/GenBank/DDBJ whole genome shotgun (WGS) entry which is preliminary data.</text>
</comment>
<protein>
    <submittedName>
        <fullName evidence="2">Uncharacterized protein</fullName>
    </submittedName>
</protein>
<evidence type="ECO:0000313" key="2">
    <source>
        <dbReference type="EMBL" id="RIB35201.1"/>
    </source>
</evidence>
<name>A0A397WMS3_9ARCH</name>
<dbReference type="AlphaFoldDB" id="A0A397WMS3"/>
<evidence type="ECO:0000256" key="1">
    <source>
        <dbReference type="SAM" id="Phobius"/>
    </source>
</evidence>